<gene>
    <name evidence="1" type="ORF">PNOK_0580900</name>
</gene>
<organism evidence="1 2">
    <name type="scientific">Pyrrhoderma noxium</name>
    <dbReference type="NCBI Taxonomy" id="2282107"/>
    <lineage>
        <taxon>Eukaryota</taxon>
        <taxon>Fungi</taxon>
        <taxon>Dikarya</taxon>
        <taxon>Basidiomycota</taxon>
        <taxon>Agaricomycotina</taxon>
        <taxon>Agaricomycetes</taxon>
        <taxon>Hymenochaetales</taxon>
        <taxon>Hymenochaetaceae</taxon>
        <taxon>Pyrrhoderma</taxon>
    </lineage>
</organism>
<keyword evidence="2" id="KW-1185">Reference proteome</keyword>
<protein>
    <submittedName>
        <fullName evidence="1">Uncharacterized protein</fullName>
    </submittedName>
</protein>
<dbReference type="AlphaFoldDB" id="A0A286UHM8"/>
<proteinExistence type="predicted"/>
<evidence type="ECO:0000313" key="2">
    <source>
        <dbReference type="Proteomes" id="UP000217199"/>
    </source>
</evidence>
<reference evidence="1 2" key="1">
    <citation type="journal article" date="2017" name="Mol. Ecol.">
        <title>Comparative and population genomic landscape of Phellinus noxius: A hypervariable fungus causing root rot in trees.</title>
        <authorList>
            <person name="Chung C.L."/>
            <person name="Lee T.J."/>
            <person name="Akiba M."/>
            <person name="Lee H.H."/>
            <person name="Kuo T.H."/>
            <person name="Liu D."/>
            <person name="Ke H.M."/>
            <person name="Yokoi T."/>
            <person name="Roa M.B."/>
            <person name="Lu M.J."/>
            <person name="Chang Y.Y."/>
            <person name="Ann P.J."/>
            <person name="Tsai J.N."/>
            <person name="Chen C.Y."/>
            <person name="Tzean S.S."/>
            <person name="Ota Y."/>
            <person name="Hattori T."/>
            <person name="Sahashi N."/>
            <person name="Liou R.F."/>
            <person name="Kikuchi T."/>
            <person name="Tsai I.J."/>
        </authorList>
    </citation>
    <scope>NUCLEOTIDE SEQUENCE [LARGE SCALE GENOMIC DNA]</scope>
    <source>
        <strain evidence="1 2">FFPRI411160</strain>
    </source>
</reference>
<comment type="caution">
    <text evidence="1">The sequence shown here is derived from an EMBL/GenBank/DDBJ whole genome shotgun (WGS) entry which is preliminary data.</text>
</comment>
<evidence type="ECO:0000313" key="1">
    <source>
        <dbReference type="EMBL" id="PAV18965.1"/>
    </source>
</evidence>
<name>A0A286UHM8_9AGAM</name>
<dbReference type="InParanoid" id="A0A286UHM8"/>
<dbReference type="EMBL" id="NBII01000005">
    <property type="protein sequence ID" value="PAV18965.1"/>
    <property type="molecule type" value="Genomic_DNA"/>
</dbReference>
<dbReference type="Proteomes" id="UP000217199">
    <property type="component" value="Unassembled WGS sequence"/>
</dbReference>
<sequence>MAAGDNKKVPAAVAANLCPLRRTLALSPPPDVEPHTTIHPTHCILAPPSASAAIDHPDVKLHSLALTSKDIIIDIALLHITHFVAHSRAPSSTPPVSTNTRTIYPIPLRTLVLYLE</sequence>
<accession>A0A286UHM8</accession>